<evidence type="ECO:0000313" key="2">
    <source>
        <dbReference type="Proteomes" id="UP000053573"/>
    </source>
</evidence>
<proteinExistence type="predicted"/>
<dbReference type="EMBL" id="LDEV01000734">
    <property type="protein sequence ID" value="KLJ12702.1"/>
    <property type="molecule type" value="Genomic_DNA"/>
</dbReference>
<keyword evidence="2" id="KW-1185">Reference proteome</keyword>
<name>A0A0H1BNU8_9EURO</name>
<reference evidence="2" key="1">
    <citation type="journal article" date="2015" name="PLoS Genet.">
        <title>The dynamic genome and transcriptome of the human fungal pathogen Blastomyces and close relative Emmonsia.</title>
        <authorList>
            <person name="Munoz J.F."/>
            <person name="Gauthier G.M."/>
            <person name="Desjardins C.A."/>
            <person name="Gallo J.E."/>
            <person name="Holder J."/>
            <person name="Sullivan T.D."/>
            <person name="Marty A.J."/>
            <person name="Carmen J.C."/>
            <person name="Chen Z."/>
            <person name="Ding L."/>
            <person name="Gujja S."/>
            <person name="Magrini V."/>
            <person name="Misas E."/>
            <person name="Mitreva M."/>
            <person name="Priest M."/>
            <person name="Saif S."/>
            <person name="Whiston E.A."/>
            <person name="Young S."/>
            <person name="Zeng Q."/>
            <person name="Goldman W.E."/>
            <person name="Mardis E.R."/>
            <person name="Taylor J.W."/>
            <person name="McEwen J.G."/>
            <person name="Clay O.K."/>
            <person name="Klein B.S."/>
            <person name="Cuomo C.A."/>
        </authorList>
    </citation>
    <scope>NUCLEOTIDE SEQUENCE [LARGE SCALE GENOMIC DNA]</scope>
    <source>
        <strain evidence="2">UAMH 139</strain>
    </source>
</reference>
<organism evidence="1 2">
    <name type="scientific">Blastomyces silverae</name>
    <dbReference type="NCBI Taxonomy" id="2060906"/>
    <lineage>
        <taxon>Eukaryota</taxon>
        <taxon>Fungi</taxon>
        <taxon>Dikarya</taxon>
        <taxon>Ascomycota</taxon>
        <taxon>Pezizomycotina</taxon>
        <taxon>Eurotiomycetes</taxon>
        <taxon>Eurotiomycetidae</taxon>
        <taxon>Onygenales</taxon>
        <taxon>Ajellomycetaceae</taxon>
        <taxon>Blastomyces</taxon>
    </lineage>
</organism>
<dbReference type="Proteomes" id="UP000053573">
    <property type="component" value="Unassembled WGS sequence"/>
</dbReference>
<dbReference type="AlphaFoldDB" id="A0A0H1BNU8"/>
<evidence type="ECO:0000313" key="1">
    <source>
        <dbReference type="EMBL" id="KLJ12702.1"/>
    </source>
</evidence>
<gene>
    <name evidence="1" type="ORF">EMPG_12304</name>
</gene>
<protein>
    <submittedName>
        <fullName evidence="1">Uncharacterized protein</fullName>
    </submittedName>
</protein>
<sequence length="145" mass="17457">MKMIYLRQPLYRIWKMSGKKPPIFSDILRLACSNQIMRRVLLAKKTRRMMKRCTTTSMMKKWIMKRICQRMMERSLVMKMKRIWMGEGPLKVCLGILVWILKSSSMEMTMTTTMMTMTMTMMTTTMRTMKTTTKTKKVRRPWTMI</sequence>
<comment type="caution">
    <text evidence="1">The sequence shown here is derived from an EMBL/GenBank/DDBJ whole genome shotgun (WGS) entry which is preliminary data.</text>
</comment>
<accession>A0A0H1BNU8</accession>